<dbReference type="Proteomes" id="UP000574528">
    <property type="component" value="Unassembled WGS sequence"/>
</dbReference>
<organism evidence="5 6">
    <name type="scientific">Psilopogon haemacephalus</name>
    <name type="common">coppersmith barbet</name>
    <dbReference type="NCBI Taxonomy" id="2585815"/>
    <lineage>
        <taxon>Eukaryota</taxon>
        <taxon>Metazoa</taxon>
        <taxon>Chordata</taxon>
        <taxon>Craniata</taxon>
        <taxon>Vertebrata</taxon>
        <taxon>Euteleostomi</taxon>
        <taxon>Archelosauria</taxon>
        <taxon>Archosauria</taxon>
        <taxon>Dinosauria</taxon>
        <taxon>Saurischia</taxon>
        <taxon>Theropoda</taxon>
        <taxon>Coelurosauria</taxon>
        <taxon>Aves</taxon>
        <taxon>Neognathae</taxon>
        <taxon>Neoaves</taxon>
        <taxon>Telluraves</taxon>
        <taxon>Coraciimorphae</taxon>
        <taxon>Piciformes</taxon>
        <taxon>Megalaimidae</taxon>
        <taxon>Psilopogon</taxon>
    </lineage>
</organism>
<keyword evidence="3" id="KW-0175">Coiled coil</keyword>
<dbReference type="SMART" id="SM00150">
    <property type="entry name" value="SPEC"/>
    <property type="match status" value="8"/>
</dbReference>
<dbReference type="OrthoDB" id="5865767at2759"/>
<name>A0A7K9CK29_9PICI</name>
<comment type="caution">
    <text evidence="5">The sequence shown here is derived from an EMBL/GenBank/DDBJ whole genome shotgun (WGS) entry which is preliminary data.</text>
</comment>
<dbReference type="Pfam" id="PF00435">
    <property type="entry name" value="Spectrin"/>
    <property type="match status" value="8"/>
</dbReference>
<dbReference type="InterPro" id="IPR002017">
    <property type="entry name" value="Spectrin_repeat"/>
</dbReference>
<dbReference type="CDD" id="cd00176">
    <property type="entry name" value="SPEC"/>
    <property type="match status" value="4"/>
</dbReference>
<dbReference type="SUPFAM" id="SSF46966">
    <property type="entry name" value="Spectrin repeat"/>
    <property type="match status" value="6"/>
</dbReference>
<evidence type="ECO:0000256" key="3">
    <source>
        <dbReference type="SAM" id="Coils"/>
    </source>
</evidence>
<dbReference type="PANTHER" id="PTHR11915">
    <property type="entry name" value="SPECTRIN/FILAMIN RELATED CYTOSKELETAL PROTEIN"/>
    <property type="match status" value="1"/>
</dbReference>
<dbReference type="InterPro" id="IPR018159">
    <property type="entry name" value="Spectrin/alpha-actinin"/>
</dbReference>
<feature type="non-terminal residue" evidence="5">
    <location>
        <position position="911"/>
    </location>
</feature>
<feature type="coiled-coil region" evidence="3">
    <location>
        <begin position="512"/>
        <end position="578"/>
    </location>
</feature>
<feature type="non-terminal residue" evidence="5">
    <location>
        <position position="1"/>
    </location>
</feature>
<reference evidence="5 6" key="1">
    <citation type="submission" date="2019-09" db="EMBL/GenBank/DDBJ databases">
        <title>Bird 10,000 Genomes (B10K) Project - Family phase.</title>
        <authorList>
            <person name="Zhang G."/>
        </authorList>
    </citation>
    <scope>NUCLEOTIDE SEQUENCE [LARGE SCALE GENOMIC DNA]</scope>
    <source>
        <strain evidence="5">B10K-DU-001-24</strain>
        <tissue evidence="5">Muscle</tissue>
    </source>
</reference>
<dbReference type="Gene3D" id="1.20.58.60">
    <property type="match status" value="6"/>
</dbReference>
<keyword evidence="6" id="KW-1185">Reference proteome</keyword>
<feature type="region of interest" description="Disordered" evidence="4">
    <location>
        <begin position="474"/>
        <end position="501"/>
    </location>
</feature>
<keyword evidence="2" id="KW-0009">Actin-binding</keyword>
<dbReference type="AlphaFoldDB" id="A0A7K9CK29"/>
<evidence type="ECO:0000256" key="2">
    <source>
        <dbReference type="ARBA" id="ARBA00023203"/>
    </source>
</evidence>
<sequence>QIRLQSQDLGKHLRGVDDLLQLHALVEADVAAQAERVRGLSAAAQRFTGAGYQPCDPATVQSRVATLELRYRELAELAAERRGRLEESRRLWKFFWDAGEEEAWMREQERLLSSPEVGWDLTSSLRLLSQHDAFLGELSARAGPLQQTLARGRSLAAGADQATQRAQEVEELWRSLGLLASRREGLLREAAGAFQFQAEVADVEAWLEDACLLVSSPELGRDEFSTRSLARQHQEVEEELRKHRGAVEGLREQAARLPPAAAAAGAGRLEALERRYREVWGLAEGRRQELEATLTFYTTRSEADACGLWLAEKEQWLHAMEVPDRLEDLEVVQQRFETLEQEMISLGARVAAVNQASEQLLATDRRNQDSIQATRQDLNARWESFHLLAGQKKELVTSALALQNFHLECTETAAWMLEKTKLLDSSQGWGTDLAASTTSSTSGLATNLAASTSTTSTAKGSGTNLAASSMTTTSTTTSCTTMGSGTDLAASTTTSTTTTTTTTSTATLQRRLSGLARDLEAIQAKVEELEAEGTSLGLRQPGQRPAVTSRLASLGSLLEELRRRLQGCQEALGEAGRLQNLLRDLTSIQAWLSRAKVALASGRVPTSPGEAQELLSQHQGVKKEMAQYGADYCRAKELLGQEVVVEVVAARGKRDPQQQEVLRRRLEALETSWEELGRMWEERQQLLAQALDFQVFLRDAKRVEGEYALSHTEMPDTLPGAEAALKKHEDFMATMEATGEQLQGLVGSSQKLVAEGGLHAQNVQEMVEKVESSRHRRNQEVAQELLAKLKDNLELQRFLQDGQELTLWMEEKMLMAQDVSYEGGRDLHTKWQKHQAFAAELAANRGWLEKMEKEGLQLRCSKPELEAVVQEKLRSLRSLWQQLEATSGTKAKRLFEADRAELCAQACAQLA</sequence>
<proteinExistence type="predicted"/>
<dbReference type="GO" id="GO:0003779">
    <property type="term" value="F:actin binding"/>
    <property type="evidence" value="ECO:0007669"/>
    <property type="project" value="UniProtKB-KW"/>
</dbReference>
<keyword evidence="1" id="KW-0677">Repeat</keyword>
<accession>A0A7K9CK29</accession>
<evidence type="ECO:0000313" key="6">
    <source>
        <dbReference type="Proteomes" id="UP000574528"/>
    </source>
</evidence>
<evidence type="ECO:0000256" key="1">
    <source>
        <dbReference type="ARBA" id="ARBA00022737"/>
    </source>
</evidence>
<evidence type="ECO:0000313" key="5">
    <source>
        <dbReference type="EMBL" id="NXG52272.1"/>
    </source>
</evidence>
<evidence type="ECO:0000256" key="4">
    <source>
        <dbReference type="SAM" id="MobiDB-lite"/>
    </source>
</evidence>
<protein>
    <submittedName>
        <fullName evidence="5">SPTN2 protein</fullName>
    </submittedName>
</protein>
<dbReference type="FunFam" id="1.20.58.60:FF:000033">
    <property type="entry name" value="Spectrin beta chain"/>
    <property type="match status" value="1"/>
</dbReference>
<gene>
    <name evidence="5" type="primary">Sptbn2</name>
    <name evidence="5" type="ORF">PSIHAE_R13048</name>
</gene>
<feature type="region of interest" description="Disordered" evidence="4">
    <location>
        <begin position="450"/>
        <end position="469"/>
    </location>
</feature>
<dbReference type="EMBL" id="VWZI01020942">
    <property type="protein sequence ID" value="NXG52272.1"/>
    <property type="molecule type" value="Genomic_DNA"/>
</dbReference>